<proteinExistence type="inferred from homology"/>
<keyword evidence="10" id="KW-1185">Reference proteome</keyword>
<evidence type="ECO:0000313" key="10">
    <source>
        <dbReference type="Proteomes" id="UP001595916"/>
    </source>
</evidence>
<keyword evidence="5" id="KW-0472">Membrane</keyword>
<evidence type="ECO:0000256" key="2">
    <source>
        <dbReference type="ARBA" id="ARBA00008610"/>
    </source>
</evidence>
<accession>A0ABV9QMU8</accession>
<name>A0ABV9QMU8_9FIRM</name>
<feature type="domain" description="ABC transporter substrate-binding protein PnrA-like" evidence="8">
    <location>
        <begin position="55"/>
        <end position="355"/>
    </location>
</feature>
<comment type="subcellular location">
    <subcellularLocation>
        <location evidence="1">Cell membrane</location>
        <topology evidence="1">Lipid-anchor</topology>
    </subcellularLocation>
</comment>
<evidence type="ECO:0000256" key="5">
    <source>
        <dbReference type="ARBA" id="ARBA00023136"/>
    </source>
</evidence>
<dbReference type="SUPFAM" id="SSF53822">
    <property type="entry name" value="Periplasmic binding protein-like I"/>
    <property type="match status" value="1"/>
</dbReference>
<organism evidence="9 10">
    <name type="scientific">Filifactor villosus</name>
    <dbReference type="NCBI Taxonomy" id="29374"/>
    <lineage>
        <taxon>Bacteria</taxon>
        <taxon>Bacillati</taxon>
        <taxon>Bacillota</taxon>
        <taxon>Clostridia</taxon>
        <taxon>Peptostreptococcales</taxon>
        <taxon>Filifactoraceae</taxon>
        <taxon>Filifactor</taxon>
    </lineage>
</organism>
<dbReference type="InterPro" id="IPR050957">
    <property type="entry name" value="BMP_lipoprotein"/>
</dbReference>
<dbReference type="EMBL" id="JBHSHL010000050">
    <property type="protein sequence ID" value="MFC4805412.1"/>
    <property type="molecule type" value="Genomic_DNA"/>
</dbReference>
<evidence type="ECO:0000256" key="6">
    <source>
        <dbReference type="ARBA" id="ARBA00023288"/>
    </source>
</evidence>
<dbReference type="InterPro" id="IPR028082">
    <property type="entry name" value="Peripla_BP_I"/>
</dbReference>
<reference evidence="10" key="1">
    <citation type="journal article" date="2019" name="Int. J. Syst. Evol. Microbiol.">
        <title>The Global Catalogue of Microorganisms (GCM) 10K type strain sequencing project: providing services to taxonomists for standard genome sequencing and annotation.</title>
        <authorList>
            <consortium name="The Broad Institute Genomics Platform"/>
            <consortium name="The Broad Institute Genome Sequencing Center for Infectious Disease"/>
            <person name="Wu L."/>
            <person name="Ma J."/>
        </authorList>
    </citation>
    <scope>NUCLEOTIDE SEQUENCE [LARGE SCALE GENOMIC DNA]</scope>
    <source>
        <strain evidence="10">CCUG 46385</strain>
    </source>
</reference>
<dbReference type="PANTHER" id="PTHR34296:SF2">
    <property type="entry name" value="ABC TRANSPORTER GUANOSINE-BINDING PROTEIN NUPN"/>
    <property type="match status" value="1"/>
</dbReference>
<evidence type="ECO:0000256" key="3">
    <source>
        <dbReference type="ARBA" id="ARBA00022475"/>
    </source>
</evidence>
<feature type="signal peptide" evidence="7">
    <location>
        <begin position="1"/>
        <end position="22"/>
    </location>
</feature>
<dbReference type="Pfam" id="PF02608">
    <property type="entry name" value="Bmp"/>
    <property type="match status" value="1"/>
</dbReference>
<dbReference type="PANTHER" id="PTHR34296">
    <property type="entry name" value="TRANSCRIPTIONAL ACTIVATOR PROTEIN MED"/>
    <property type="match status" value="1"/>
</dbReference>
<keyword evidence="6" id="KW-0449">Lipoprotein</keyword>
<dbReference type="RefSeq" id="WP_379788971.1">
    <property type="nucleotide sequence ID" value="NZ_JBHSHL010000050.1"/>
</dbReference>
<keyword evidence="4 7" id="KW-0732">Signal</keyword>
<evidence type="ECO:0000256" key="7">
    <source>
        <dbReference type="SAM" id="SignalP"/>
    </source>
</evidence>
<gene>
    <name evidence="9" type="ORF">ACFO4R_10000</name>
</gene>
<evidence type="ECO:0000256" key="1">
    <source>
        <dbReference type="ARBA" id="ARBA00004193"/>
    </source>
</evidence>
<dbReference type="Gene3D" id="3.40.50.2300">
    <property type="match status" value="2"/>
</dbReference>
<feature type="chain" id="PRO_5047460913" evidence="7">
    <location>
        <begin position="23"/>
        <end position="369"/>
    </location>
</feature>
<keyword evidence="3" id="KW-1003">Cell membrane</keyword>
<sequence>MKRYAKKFMVTALALTMSLGLAACGAKTEQPAGEQPAGEEPAQTQEVAGEALGVTMITDTGGVNDQSFNQSAYEGLKALEEELGSEKVKISFQESKQDSDYIPNLETALDGGNALIWGIGFKFGDILKAAAEENPDQKYGIIDYSYGDETPENVVGILFKDQENSFLVGYVAGRMTQTGKVGFVGGVTSQAIANFEYGFKAGVAMAAKELGKEIEVNAQYAEAFGDPAKGKAIATTMYQQGADIVFHAAGGTGDGVIEAAKEANKWVIGVDRDQSYLAPEHMLVSTIKGVGQAIQLVSKDLIENDKFDGGTTLVYGLSDSAVDIAFAQNGLVTDDVKEATEMLKQKVVDGSITVPVDEAGFKAFVEALK</sequence>
<evidence type="ECO:0000313" key="9">
    <source>
        <dbReference type="EMBL" id="MFC4805412.1"/>
    </source>
</evidence>
<dbReference type="InterPro" id="IPR003760">
    <property type="entry name" value="PnrA-like"/>
</dbReference>
<dbReference type="PROSITE" id="PS51257">
    <property type="entry name" value="PROKAR_LIPOPROTEIN"/>
    <property type="match status" value="1"/>
</dbReference>
<comment type="caution">
    <text evidence="9">The sequence shown here is derived from an EMBL/GenBank/DDBJ whole genome shotgun (WGS) entry which is preliminary data.</text>
</comment>
<evidence type="ECO:0000259" key="8">
    <source>
        <dbReference type="Pfam" id="PF02608"/>
    </source>
</evidence>
<comment type="similarity">
    <text evidence="2">Belongs to the BMP lipoprotein family.</text>
</comment>
<protein>
    <submittedName>
        <fullName evidence="9">BMP family protein</fullName>
    </submittedName>
</protein>
<dbReference type="CDD" id="cd06354">
    <property type="entry name" value="PBP1_PrnA-like"/>
    <property type="match status" value="1"/>
</dbReference>
<evidence type="ECO:0000256" key="4">
    <source>
        <dbReference type="ARBA" id="ARBA00022729"/>
    </source>
</evidence>
<dbReference type="Proteomes" id="UP001595916">
    <property type="component" value="Unassembled WGS sequence"/>
</dbReference>